<dbReference type="Proteomes" id="UP000199406">
    <property type="component" value="Unassembled WGS sequence"/>
</dbReference>
<keyword evidence="3" id="KW-1185">Reference proteome</keyword>
<dbReference type="AlphaFoldDB" id="A0A1G7RP01"/>
<dbReference type="Gene3D" id="3.20.10.10">
    <property type="entry name" value="D-amino Acid Aminotransferase, subunit A, domain 2"/>
    <property type="match status" value="1"/>
</dbReference>
<dbReference type="InterPro" id="IPR043131">
    <property type="entry name" value="BCAT-like_N"/>
</dbReference>
<comment type="similarity">
    <text evidence="1">Belongs to the class-IV pyridoxal-phosphate-dependent aminotransferase family.</text>
</comment>
<gene>
    <name evidence="2" type="ORF">SAMN05660662_0418</name>
</gene>
<dbReference type="SUPFAM" id="SSF56752">
    <property type="entry name" value="D-aminoacid aminotransferase-like PLP-dependent enzymes"/>
    <property type="match status" value="1"/>
</dbReference>
<sequence length="291" mass="30222">MPGVGQSGPVTEQRSVAIWRDGAAVAVPADEPVLTASDQGLVRGDGVFESVAVVDGATPHLAAHLARMQRSAALLELDHPGDDVWRALADTVLDGWPAGTEGLLRLFLTRGPGDGAPPTALALLAPVPEETVRQRTSGVSVVSLSLGVPADLRAQAPWLLGGAKTLSYAVNMAAYRHAHRLGADDVVLTSLEGQLLEGPTSTVAWAAGGTLHTPPVETGILPGTTVARLFERAEETGWPTARTRGTVDDLHAADAVWLLSGVRGAAAVHTLDGVRRTDAGLTARVQELLAR</sequence>
<dbReference type="Gene3D" id="3.30.470.10">
    <property type="match status" value="1"/>
</dbReference>
<organism evidence="2 3">
    <name type="scientific">Blastococcus aurantiacus</name>
    <dbReference type="NCBI Taxonomy" id="1550231"/>
    <lineage>
        <taxon>Bacteria</taxon>
        <taxon>Bacillati</taxon>
        <taxon>Actinomycetota</taxon>
        <taxon>Actinomycetes</taxon>
        <taxon>Geodermatophilales</taxon>
        <taxon>Geodermatophilaceae</taxon>
        <taxon>Blastococcus</taxon>
    </lineage>
</organism>
<dbReference type="GO" id="GO:0005829">
    <property type="term" value="C:cytosol"/>
    <property type="evidence" value="ECO:0007669"/>
    <property type="project" value="TreeGrafter"/>
</dbReference>
<accession>A0A1G7RP01</accession>
<proteinExistence type="inferred from homology"/>
<protein>
    <submittedName>
        <fullName evidence="2">4-amino-4-deoxychorismate lyase</fullName>
    </submittedName>
</protein>
<dbReference type="InterPro" id="IPR043132">
    <property type="entry name" value="BCAT-like_C"/>
</dbReference>
<dbReference type="PANTHER" id="PTHR42743:SF11">
    <property type="entry name" value="AMINODEOXYCHORISMATE LYASE"/>
    <property type="match status" value="1"/>
</dbReference>
<dbReference type="Pfam" id="PF01063">
    <property type="entry name" value="Aminotran_4"/>
    <property type="match status" value="1"/>
</dbReference>
<dbReference type="InterPro" id="IPR050571">
    <property type="entry name" value="Class-IV_PLP-Dep_Aminotrnsfr"/>
</dbReference>
<dbReference type="GO" id="GO:0046394">
    <property type="term" value="P:carboxylic acid biosynthetic process"/>
    <property type="evidence" value="ECO:0007669"/>
    <property type="project" value="UniProtKB-ARBA"/>
</dbReference>
<keyword evidence="2" id="KW-0456">Lyase</keyword>
<dbReference type="GO" id="GO:0016829">
    <property type="term" value="F:lyase activity"/>
    <property type="evidence" value="ECO:0007669"/>
    <property type="project" value="UniProtKB-KW"/>
</dbReference>
<dbReference type="InterPro" id="IPR036038">
    <property type="entry name" value="Aminotransferase-like"/>
</dbReference>
<evidence type="ECO:0000256" key="1">
    <source>
        <dbReference type="ARBA" id="ARBA00009320"/>
    </source>
</evidence>
<dbReference type="PANTHER" id="PTHR42743">
    <property type="entry name" value="AMINO-ACID AMINOTRANSFERASE"/>
    <property type="match status" value="1"/>
</dbReference>
<dbReference type="InterPro" id="IPR001544">
    <property type="entry name" value="Aminotrans_IV"/>
</dbReference>
<dbReference type="STRING" id="1550231.SAMN05660662_0418"/>
<evidence type="ECO:0000313" key="2">
    <source>
        <dbReference type="EMBL" id="SDG12496.1"/>
    </source>
</evidence>
<evidence type="ECO:0000313" key="3">
    <source>
        <dbReference type="Proteomes" id="UP000199406"/>
    </source>
</evidence>
<reference evidence="3" key="1">
    <citation type="submission" date="2016-10" db="EMBL/GenBank/DDBJ databases">
        <authorList>
            <person name="Varghese N."/>
            <person name="Submissions S."/>
        </authorList>
    </citation>
    <scope>NUCLEOTIDE SEQUENCE [LARGE SCALE GENOMIC DNA]</scope>
    <source>
        <strain evidence="3">DSM 44268</strain>
    </source>
</reference>
<dbReference type="EMBL" id="FNBT01000012">
    <property type="protein sequence ID" value="SDG12496.1"/>
    <property type="molecule type" value="Genomic_DNA"/>
</dbReference>
<name>A0A1G7RP01_9ACTN</name>